<comment type="caution">
    <text evidence="7">The sequence shown here is derived from an EMBL/GenBank/DDBJ whole genome shotgun (WGS) entry which is preliminary data.</text>
</comment>
<accession>A0A4R8TCC3</accession>
<protein>
    <recommendedName>
        <fullName evidence="6">Xylanolytic transcriptional activator regulatory domain-containing protein</fullName>
    </recommendedName>
</protein>
<dbReference type="PANTHER" id="PTHR47338">
    <property type="entry name" value="ZN(II)2CYS6 TRANSCRIPTION FACTOR (EUROFUNG)-RELATED"/>
    <property type="match status" value="1"/>
</dbReference>
<dbReference type="GO" id="GO:0006351">
    <property type="term" value="P:DNA-templated transcription"/>
    <property type="evidence" value="ECO:0007669"/>
    <property type="project" value="InterPro"/>
</dbReference>
<keyword evidence="2" id="KW-0479">Metal-binding</keyword>
<organism evidence="7 8">
    <name type="scientific">Colletotrichum sidae</name>
    <dbReference type="NCBI Taxonomy" id="1347389"/>
    <lineage>
        <taxon>Eukaryota</taxon>
        <taxon>Fungi</taxon>
        <taxon>Dikarya</taxon>
        <taxon>Ascomycota</taxon>
        <taxon>Pezizomycotina</taxon>
        <taxon>Sordariomycetes</taxon>
        <taxon>Hypocreomycetidae</taxon>
        <taxon>Glomerellales</taxon>
        <taxon>Glomerellaceae</taxon>
        <taxon>Colletotrichum</taxon>
        <taxon>Colletotrichum orbiculare species complex</taxon>
    </lineage>
</organism>
<proteinExistence type="predicted"/>
<feature type="domain" description="Xylanolytic transcriptional activator regulatory" evidence="6">
    <location>
        <begin position="7"/>
        <end position="158"/>
    </location>
</feature>
<evidence type="ECO:0000256" key="2">
    <source>
        <dbReference type="ARBA" id="ARBA00022723"/>
    </source>
</evidence>
<dbReference type="EMBL" id="QAPF01000133">
    <property type="protein sequence ID" value="TEA15480.1"/>
    <property type="molecule type" value="Genomic_DNA"/>
</dbReference>
<evidence type="ECO:0000313" key="8">
    <source>
        <dbReference type="Proteomes" id="UP000295604"/>
    </source>
</evidence>
<evidence type="ECO:0000313" key="7">
    <source>
        <dbReference type="EMBL" id="TEA15480.1"/>
    </source>
</evidence>
<dbReference type="PANTHER" id="PTHR47338:SF16">
    <property type="entry name" value="TRANSCRIPTION FACTOR, PUTATIVE (AFU_ORTHOLOGUE AFUA_2G09360)-RELATED"/>
    <property type="match status" value="1"/>
</dbReference>
<dbReference type="InterPro" id="IPR050815">
    <property type="entry name" value="TF_fung"/>
</dbReference>
<evidence type="ECO:0000256" key="3">
    <source>
        <dbReference type="ARBA" id="ARBA00023015"/>
    </source>
</evidence>
<name>A0A4R8TCC3_9PEZI</name>
<evidence type="ECO:0000256" key="1">
    <source>
        <dbReference type="ARBA" id="ARBA00004123"/>
    </source>
</evidence>
<keyword evidence="4" id="KW-0804">Transcription</keyword>
<dbReference type="GO" id="GO:0005634">
    <property type="term" value="C:nucleus"/>
    <property type="evidence" value="ECO:0007669"/>
    <property type="project" value="UniProtKB-SubCell"/>
</dbReference>
<keyword evidence="3" id="KW-0805">Transcription regulation</keyword>
<dbReference type="GO" id="GO:0008270">
    <property type="term" value="F:zinc ion binding"/>
    <property type="evidence" value="ECO:0007669"/>
    <property type="project" value="InterPro"/>
</dbReference>
<evidence type="ECO:0000259" key="6">
    <source>
        <dbReference type="Pfam" id="PF04082"/>
    </source>
</evidence>
<gene>
    <name evidence="7" type="ORF">C8034_v002234</name>
</gene>
<sequence>MARQFVDSYLEHVHGGCHTIFHPASLRLQVRAGTVKKAILYAVCAMGSKFSANADERALEAGLSAEAKRLFQEDLENICIENVQVSLLLATLSSGNCCPCSEALYVRIATGIAEILRLGSTQSDVEGDDVISQETSRRIWGSLYVAERWSFSGLGLRCRMDDVDSLNHVVKAAVEDTLFYSPSTASQTVADSDGKPGLWASMITLTGHFGPIQDFNRQIAKGGLSAPDVAQRVATLGRNLDNWLQSLPLDLQLSATNLDRSLQNSLAKSLTSLHLTYHFLSTLLYFHSLEEQRGPDAGQRHDCEYIVRCKYHAGSFSSLLSHHRQVTGAEINHSTIGHMVVVSSSVLVHTLLFGDVHELPEARQKLNSNFDVLTRLGRYWPAVQAMVVFLMHYRRRQNTGVS</sequence>
<keyword evidence="5" id="KW-0539">Nucleus</keyword>
<dbReference type="Pfam" id="PF04082">
    <property type="entry name" value="Fungal_trans"/>
    <property type="match status" value="1"/>
</dbReference>
<comment type="subcellular location">
    <subcellularLocation>
        <location evidence="1">Nucleus</location>
    </subcellularLocation>
</comment>
<reference evidence="7 8" key="1">
    <citation type="submission" date="2018-11" db="EMBL/GenBank/DDBJ databases">
        <title>Genome sequence and assembly of Colletotrichum sidae.</title>
        <authorList>
            <person name="Gan P."/>
            <person name="Shirasu K."/>
        </authorList>
    </citation>
    <scope>NUCLEOTIDE SEQUENCE [LARGE SCALE GENOMIC DNA]</scope>
    <source>
        <strain evidence="7 8">CBS 518.97</strain>
    </source>
</reference>
<dbReference type="CDD" id="cd12148">
    <property type="entry name" value="fungal_TF_MHR"/>
    <property type="match status" value="1"/>
</dbReference>
<evidence type="ECO:0000256" key="4">
    <source>
        <dbReference type="ARBA" id="ARBA00023163"/>
    </source>
</evidence>
<dbReference type="Proteomes" id="UP000295604">
    <property type="component" value="Unassembled WGS sequence"/>
</dbReference>
<evidence type="ECO:0000256" key="5">
    <source>
        <dbReference type="ARBA" id="ARBA00023242"/>
    </source>
</evidence>
<dbReference type="InterPro" id="IPR007219">
    <property type="entry name" value="XnlR_reg_dom"/>
</dbReference>
<dbReference type="GO" id="GO:0000981">
    <property type="term" value="F:DNA-binding transcription factor activity, RNA polymerase II-specific"/>
    <property type="evidence" value="ECO:0007669"/>
    <property type="project" value="InterPro"/>
</dbReference>
<dbReference type="AlphaFoldDB" id="A0A4R8TCC3"/>
<keyword evidence="8" id="KW-1185">Reference proteome</keyword>
<dbReference type="GO" id="GO:0003677">
    <property type="term" value="F:DNA binding"/>
    <property type="evidence" value="ECO:0007669"/>
    <property type="project" value="InterPro"/>
</dbReference>